<evidence type="ECO:0000313" key="2">
    <source>
        <dbReference type="EMBL" id="MCU4726826.1"/>
    </source>
</evidence>
<sequence>MEDSVRLKDVETAIDPQDLPLTRVQAERAFADVTLELADGTVSFGETIGRSHAETFDTVEELVTELYTHLPRRAVGEPFQSEGDA</sequence>
<dbReference type="EMBL" id="JAOPKD010000005">
    <property type="protein sequence ID" value="MCU4726826.1"/>
    <property type="molecule type" value="Genomic_DNA"/>
</dbReference>
<dbReference type="Proteomes" id="UP001209746">
    <property type="component" value="Unassembled WGS sequence"/>
</dbReference>
<name>A0AAE3LET0_9EURY</name>
<evidence type="ECO:0000313" key="1">
    <source>
        <dbReference type="EMBL" id="MCU4717645.1"/>
    </source>
</evidence>
<evidence type="ECO:0000313" key="4">
    <source>
        <dbReference type="Proteomes" id="UP001209746"/>
    </source>
</evidence>
<dbReference type="RefSeq" id="WP_315908408.1">
    <property type="nucleotide sequence ID" value="NZ_JAOPKC010000004.1"/>
</dbReference>
<dbReference type="AlphaFoldDB" id="A0AAE3LET0"/>
<gene>
    <name evidence="2" type="ORF">OB914_07575</name>
    <name evidence="1" type="ORF">OB916_06150</name>
</gene>
<dbReference type="EMBL" id="JAOPKC010000004">
    <property type="protein sequence ID" value="MCU4717645.1"/>
    <property type="molecule type" value="Genomic_DNA"/>
</dbReference>
<evidence type="ECO:0000313" key="3">
    <source>
        <dbReference type="Proteomes" id="UP001208186"/>
    </source>
</evidence>
<accession>A0AAE3LET0</accession>
<comment type="caution">
    <text evidence="2">The sequence shown here is derived from an EMBL/GenBank/DDBJ whole genome shotgun (WGS) entry which is preliminary data.</text>
</comment>
<organism evidence="2 4">
    <name type="scientific">Halapricum hydrolyticum</name>
    <dbReference type="NCBI Taxonomy" id="2979991"/>
    <lineage>
        <taxon>Archaea</taxon>
        <taxon>Methanobacteriati</taxon>
        <taxon>Methanobacteriota</taxon>
        <taxon>Stenosarchaea group</taxon>
        <taxon>Halobacteria</taxon>
        <taxon>Halobacteriales</taxon>
        <taxon>Haloarculaceae</taxon>
        <taxon>Halapricum</taxon>
    </lineage>
</organism>
<keyword evidence="3" id="KW-1185">Reference proteome</keyword>
<dbReference type="Proteomes" id="UP001208186">
    <property type="component" value="Unassembled WGS sequence"/>
</dbReference>
<protein>
    <submittedName>
        <fullName evidence="2">Uncharacterized protein</fullName>
    </submittedName>
</protein>
<reference evidence="2" key="1">
    <citation type="submission" date="2023-02" db="EMBL/GenBank/DDBJ databases">
        <title>Enrichment on poylsaccharides allowed isolation of novel metabolic and taxonomic groups of Haloarchaea.</title>
        <authorList>
            <person name="Sorokin D.Y."/>
            <person name="Elcheninov A.G."/>
            <person name="Khizhniak T.V."/>
            <person name="Kolganova T.V."/>
            <person name="Kublanov I.V."/>
        </authorList>
    </citation>
    <scope>NUCLEOTIDE SEQUENCE</scope>
    <source>
        <strain evidence="1 3">HArc-curdl5-1</strain>
        <strain evidence="2">HArc-curdl7</strain>
    </source>
</reference>
<proteinExistence type="predicted"/>
<dbReference type="Pfam" id="PF19102">
    <property type="entry name" value="DUF5789"/>
    <property type="match status" value="1"/>
</dbReference>
<dbReference type="InterPro" id="IPR043899">
    <property type="entry name" value="DUF5789"/>
</dbReference>